<evidence type="ECO:0000313" key="4">
    <source>
        <dbReference type="Proteomes" id="UP000481288"/>
    </source>
</evidence>
<accession>A0A7D8YUP2</accession>
<comment type="caution">
    <text evidence="3">The sequence shown here is derived from an EMBL/GenBank/DDBJ whole genome shotgun (WGS) entry which is preliminary data.</text>
</comment>
<protein>
    <submittedName>
        <fullName evidence="3">Uncharacterized protein</fullName>
    </submittedName>
</protein>
<evidence type="ECO:0000313" key="3">
    <source>
        <dbReference type="EMBL" id="TVY55610.1"/>
    </source>
</evidence>
<keyword evidence="2" id="KW-0812">Transmembrane</keyword>
<gene>
    <name evidence="3" type="ORF">LCER1_G003212</name>
</gene>
<keyword evidence="4" id="KW-1185">Reference proteome</keyword>
<feature type="transmembrane region" description="Helical" evidence="2">
    <location>
        <begin position="56"/>
        <end position="75"/>
    </location>
</feature>
<sequence length="153" mass="17748">MDDDDEDGGLFNIQVSSADESANESVKVQVPRDFQSEEDFQRQRAAWRPNIESGEVLYLFFPITISNVLYVYLFVVMKLWKTLQLPIDHPSKPESQTILHAIEELYFFRRYEEAAQVIAKVLKGQLDVGFRKVVVGYEERCEARILKKAKDQS</sequence>
<evidence type="ECO:0000256" key="2">
    <source>
        <dbReference type="SAM" id="Phobius"/>
    </source>
</evidence>
<dbReference type="EMBL" id="QGMG01000225">
    <property type="protein sequence ID" value="TVY55610.1"/>
    <property type="molecule type" value="Genomic_DNA"/>
</dbReference>
<name>A0A7D8YUP2_9HELO</name>
<dbReference type="OrthoDB" id="3938544at2759"/>
<keyword evidence="2" id="KW-1133">Transmembrane helix</keyword>
<keyword evidence="2" id="KW-0472">Membrane</keyword>
<dbReference type="AlphaFoldDB" id="A0A7D8YUP2"/>
<feature type="compositionally biased region" description="Polar residues" evidence="1">
    <location>
        <begin position="13"/>
        <end position="25"/>
    </location>
</feature>
<proteinExistence type="predicted"/>
<feature type="region of interest" description="Disordered" evidence="1">
    <location>
        <begin position="1"/>
        <end position="25"/>
    </location>
</feature>
<dbReference type="Proteomes" id="UP000481288">
    <property type="component" value="Unassembled WGS sequence"/>
</dbReference>
<reference evidence="3 4" key="1">
    <citation type="submission" date="2018-05" db="EMBL/GenBank/DDBJ databases">
        <title>Whole genome sequencing for identification of molecular markers to develop diagnostic detection tools for the regulated plant pathogen Lachnellula willkommii.</title>
        <authorList>
            <person name="Giroux E."/>
            <person name="Bilodeau G."/>
        </authorList>
    </citation>
    <scope>NUCLEOTIDE SEQUENCE [LARGE SCALE GENOMIC DNA]</scope>
    <source>
        <strain evidence="3 4">CBS 625.97</strain>
    </source>
</reference>
<organism evidence="3 4">
    <name type="scientific">Lachnellula cervina</name>
    <dbReference type="NCBI Taxonomy" id="1316786"/>
    <lineage>
        <taxon>Eukaryota</taxon>
        <taxon>Fungi</taxon>
        <taxon>Dikarya</taxon>
        <taxon>Ascomycota</taxon>
        <taxon>Pezizomycotina</taxon>
        <taxon>Leotiomycetes</taxon>
        <taxon>Helotiales</taxon>
        <taxon>Lachnaceae</taxon>
        <taxon>Lachnellula</taxon>
    </lineage>
</organism>
<evidence type="ECO:0000256" key="1">
    <source>
        <dbReference type="SAM" id="MobiDB-lite"/>
    </source>
</evidence>